<evidence type="ECO:0000313" key="7">
    <source>
        <dbReference type="Proteomes" id="UP001589627"/>
    </source>
</evidence>
<dbReference type="InterPro" id="IPR036264">
    <property type="entry name" value="Bact_exopeptidase_dim_dom"/>
</dbReference>
<dbReference type="Gene3D" id="3.40.630.10">
    <property type="entry name" value="Zn peptidases"/>
    <property type="match status" value="1"/>
</dbReference>
<evidence type="ECO:0000313" key="6">
    <source>
        <dbReference type="EMBL" id="MFB9835114.1"/>
    </source>
</evidence>
<dbReference type="InterPro" id="IPR011650">
    <property type="entry name" value="Peptidase_M20_dimer"/>
</dbReference>
<name>A0ABV5YM08_9ACTN</name>
<evidence type="ECO:0000259" key="5">
    <source>
        <dbReference type="Pfam" id="PF07687"/>
    </source>
</evidence>
<dbReference type="InterPro" id="IPR050072">
    <property type="entry name" value="Peptidase_M20A"/>
</dbReference>
<reference evidence="6 7" key="1">
    <citation type="submission" date="2024-09" db="EMBL/GenBank/DDBJ databases">
        <authorList>
            <person name="Sun Q."/>
            <person name="Mori K."/>
        </authorList>
    </citation>
    <scope>NUCLEOTIDE SEQUENCE [LARGE SCALE GENOMIC DNA]</scope>
    <source>
        <strain evidence="6 7">TBRC 0563</strain>
    </source>
</reference>
<dbReference type="Gene3D" id="3.30.70.360">
    <property type="match status" value="1"/>
</dbReference>
<dbReference type="PANTHER" id="PTHR43808:SF9">
    <property type="entry name" value="BLL0789 PROTEIN"/>
    <property type="match status" value="1"/>
</dbReference>
<dbReference type="SUPFAM" id="SSF53187">
    <property type="entry name" value="Zn-dependent exopeptidases"/>
    <property type="match status" value="1"/>
</dbReference>
<dbReference type="RefSeq" id="WP_378205988.1">
    <property type="nucleotide sequence ID" value="NZ_JBHLZP010000179.1"/>
</dbReference>
<feature type="domain" description="Peptidase M20 dimerisation" evidence="5">
    <location>
        <begin position="184"/>
        <end position="275"/>
    </location>
</feature>
<dbReference type="Pfam" id="PF01546">
    <property type="entry name" value="Peptidase_M20"/>
    <property type="match status" value="1"/>
</dbReference>
<dbReference type="InterPro" id="IPR002933">
    <property type="entry name" value="Peptidase_M20"/>
</dbReference>
<organism evidence="6 7">
    <name type="scientific">Actinoallomurus acaciae</name>
    <dbReference type="NCBI Taxonomy" id="502577"/>
    <lineage>
        <taxon>Bacteria</taxon>
        <taxon>Bacillati</taxon>
        <taxon>Actinomycetota</taxon>
        <taxon>Actinomycetes</taxon>
        <taxon>Streptosporangiales</taxon>
        <taxon>Thermomonosporaceae</taxon>
        <taxon>Actinoallomurus</taxon>
    </lineage>
</organism>
<comment type="caution">
    <text evidence="6">The sequence shown here is derived from an EMBL/GenBank/DDBJ whole genome shotgun (WGS) entry which is preliminary data.</text>
</comment>
<keyword evidence="3" id="KW-0378">Hydrolase</keyword>
<dbReference type="PIRSF" id="PIRSF037238">
    <property type="entry name" value="Carboxypeptidase_G2"/>
    <property type="match status" value="1"/>
</dbReference>
<evidence type="ECO:0000256" key="4">
    <source>
        <dbReference type="ARBA" id="ARBA00022833"/>
    </source>
</evidence>
<dbReference type="Pfam" id="PF07687">
    <property type="entry name" value="M20_dimer"/>
    <property type="match status" value="1"/>
</dbReference>
<dbReference type="InterPro" id="IPR017150">
    <property type="entry name" value="Pept_M20_glutamate_carboxypep"/>
</dbReference>
<keyword evidence="4" id="KW-0862">Zinc</keyword>
<dbReference type="SUPFAM" id="SSF55031">
    <property type="entry name" value="Bacterial exopeptidase dimerisation domain"/>
    <property type="match status" value="1"/>
</dbReference>
<dbReference type="EMBL" id="JBHLZP010000179">
    <property type="protein sequence ID" value="MFB9835114.1"/>
    <property type="molecule type" value="Genomic_DNA"/>
</dbReference>
<evidence type="ECO:0000256" key="1">
    <source>
        <dbReference type="ARBA" id="ARBA00001947"/>
    </source>
</evidence>
<comment type="cofactor">
    <cofactor evidence="1">
        <name>Zn(2+)</name>
        <dbReference type="ChEBI" id="CHEBI:29105"/>
    </cofactor>
</comment>
<dbReference type="PANTHER" id="PTHR43808">
    <property type="entry name" value="ACETYLORNITHINE DEACETYLASE"/>
    <property type="match status" value="1"/>
</dbReference>
<protein>
    <submittedName>
        <fullName evidence="6">M20 family metallopeptidase</fullName>
    </submittedName>
</protein>
<dbReference type="PROSITE" id="PS00758">
    <property type="entry name" value="ARGE_DAPE_CPG2_1"/>
    <property type="match status" value="1"/>
</dbReference>
<proteinExistence type="predicted"/>
<evidence type="ECO:0000256" key="3">
    <source>
        <dbReference type="ARBA" id="ARBA00022801"/>
    </source>
</evidence>
<evidence type="ECO:0000256" key="2">
    <source>
        <dbReference type="ARBA" id="ARBA00022723"/>
    </source>
</evidence>
<dbReference type="InterPro" id="IPR001261">
    <property type="entry name" value="ArgE/DapE_CS"/>
</dbReference>
<accession>A0ABV5YM08</accession>
<sequence>MPENALSEADGQALLATITARLPQLLDDIEQIVTCESPSSDLAAVARSAETVAYVGQARLRAEPESLVIDGCTHLRWRFGSAGTRVLLLGHHDTVWPVGSLDVHPFSDENGVLRGPGCLDMKTGLVMAFHTLAALGVPSGVSLLVTGDEELGSPTSRALIEAEAAGCEAVLVLEAAAGGMLKLERKGRAHYTVRIAGRAAHAGLEPEVGVNAAIELAHQVLAVAAIADAEAGTTVTPCVLTAGTSANTVPESAAFAVDVRAWSLAELDRVDGAIRGLRPRVPGARVTVTGGIDRPPLEGAASAGLFAMAAEIARTIGIEPLRGASVGGGSDGNLTAALGIPTLDGLGAVGDGAHAAHEHVLLAELPGRITLLALLLKRLLGEEGGSTEPPEVTATAGGPAS</sequence>
<keyword evidence="2" id="KW-0479">Metal-binding</keyword>
<dbReference type="Proteomes" id="UP001589627">
    <property type="component" value="Unassembled WGS sequence"/>
</dbReference>
<gene>
    <name evidence="6" type="ORF">ACFFNX_23305</name>
</gene>
<keyword evidence="7" id="KW-1185">Reference proteome</keyword>
<dbReference type="CDD" id="cd03885">
    <property type="entry name" value="M20_CPDG2"/>
    <property type="match status" value="1"/>
</dbReference>